<dbReference type="AlphaFoldDB" id="A0A840C8Q9"/>
<comment type="caution">
    <text evidence="5">The sequence shown here is derived from an EMBL/GenBank/DDBJ whole genome shotgun (WGS) entry which is preliminary data.</text>
</comment>
<evidence type="ECO:0000313" key="6">
    <source>
        <dbReference type="Proteomes" id="UP000577362"/>
    </source>
</evidence>
<gene>
    <name evidence="5" type="ORF">GGR16_005039</name>
</gene>
<organism evidence="5 6">
    <name type="scientific">Chelatococcus caeni</name>
    <dbReference type="NCBI Taxonomy" id="1348468"/>
    <lineage>
        <taxon>Bacteria</taxon>
        <taxon>Pseudomonadati</taxon>
        <taxon>Pseudomonadota</taxon>
        <taxon>Alphaproteobacteria</taxon>
        <taxon>Hyphomicrobiales</taxon>
        <taxon>Chelatococcaceae</taxon>
        <taxon>Chelatococcus</taxon>
    </lineage>
</organism>
<feature type="domain" description="Thioredoxin" evidence="4">
    <location>
        <begin position="69"/>
        <end position="215"/>
    </location>
</feature>
<dbReference type="PROSITE" id="PS00194">
    <property type="entry name" value="THIOREDOXIN_1"/>
    <property type="match status" value="1"/>
</dbReference>
<dbReference type="SUPFAM" id="SSF52833">
    <property type="entry name" value="Thioredoxin-like"/>
    <property type="match status" value="1"/>
</dbReference>
<evidence type="ECO:0000259" key="4">
    <source>
        <dbReference type="PROSITE" id="PS51352"/>
    </source>
</evidence>
<protein>
    <submittedName>
        <fullName evidence="5">Thiol-disulfide isomerase/thioredoxin</fullName>
    </submittedName>
</protein>
<reference evidence="5 6" key="1">
    <citation type="submission" date="2020-08" db="EMBL/GenBank/DDBJ databases">
        <title>Genomic Encyclopedia of Type Strains, Phase IV (KMG-IV): sequencing the most valuable type-strain genomes for metagenomic binning, comparative biology and taxonomic classification.</title>
        <authorList>
            <person name="Goeker M."/>
        </authorList>
    </citation>
    <scope>NUCLEOTIDE SEQUENCE [LARGE SCALE GENOMIC DNA]</scope>
    <source>
        <strain evidence="5 6">DSM 103737</strain>
    </source>
</reference>
<dbReference type="GO" id="GO:0030313">
    <property type="term" value="C:cell envelope"/>
    <property type="evidence" value="ECO:0007669"/>
    <property type="project" value="UniProtKB-SubCell"/>
</dbReference>
<evidence type="ECO:0000256" key="1">
    <source>
        <dbReference type="ARBA" id="ARBA00004196"/>
    </source>
</evidence>
<dbReference type="InterPro" id="IPR013766">
    <property type="entry name" value="Thioredoxin_domain"/>
</dbReference>
<keyword evidence="2" id="KW-0201">Cytochrome c-type biogenesis</keyword>
<dbReference type="Proteomes" id="UP000577362">
    <property type="component" value="Unassembled WGS sequence"/>
</dbReference>
<dbReference type="InterPro" id="IPR017937">
    <property type="entry name" value="Thioredoxin_CS"/>
</dbReference>
<dbReference type="CDD" id="cd02966">
    <property type="entry name" value="TlpA_like_family"/>
    <property type="match status" value="1"/>
</dbReference>
<dbReference type="PROSITE" id="PS51352">
    <property type="entry name" value="THIOREDOXIN_2"/>
    <property type="match status" value="1"/>
</dbReference>
<dbReference type="GO" id="GO:0017004">
    <property type="term" value="P:cytochrome complex assembly"/>
    <property type="evidence" value="ECO:0007669"/>
    <property type="project" value="UniProtKB-KW"/>
</dbReference>
<dbReference type="Gene3D" id="3.40.30.10">
    <property type="entry name" value="Glutaredoxin"/>
    <property type="match status" value="1"/>
</dbReference>
<evidence type="ECO:0000256" key="2">
    <source>
        <dbReference type="ARBA" id="ARBA00022748"/>
    </source>
</evidence>
<accession>A0A840C8Q9</accession>
<dbReference type="NCBIfam" id="NF047696">
    <property type="entry name" value="ThlDiSintTplARhiz"/>
    <property type="match status" value="1"/>
</dbReference>
<dbReference type="InterPro" id="IPR013740">
    <property type="entry name" value="Redoxin"/>
</dbReference>
<evidence type="ECO:0000256" key="3">
    <source>
        <dbReference type="ARBA" id="ARBA00023284"/>
    </source>
</evidence>
<comment type="subcellular location">
    <subcellularLocation>
        <location evidence="1">Cell envelope</location>
    </subcellularLocation>
</comment>
<keyword evidence="3" id="KW-0676">Redox-active center</keyword>
<dbReference type="InterPro" id="IPR036249">
    <property type="entry name" value="Thioredoxin-like_sf"/>
</dbReference>
<dbReference type="RefSeq" id="WP_183318808.1">
    <property type="nucleotide sequence ID" value="NZ_JACIEN010000010.1"/>
</dbReference>
<evidence type="ECO:0000313" key="5">
    <source>
        <dbReference type="EMBL" id="MBB4019978.1"/>
    </source>
</evidence>
<keyword evidence="5" id="KW-0413">Isomerase</keyword>
<dbReference type="InterPro" id="IPR050553">
    <property type="entry name" value="Thioredoxin_ResA/DsbE_sf"/>
</dbReference>
<dbReference type="GO" id="GO:0016853">
    <property type="term" value="F:isomerase activity"/>
    <property type="evidence" value="ECO:0007669"/>
    <property type="project" value="UniProtKB-KW"/>
</dbReference>
<dbReference type="PANTHER" id="PTHR42852">
    <property type="entry name" value="THIOL:DISULFIDE INTERCHANGE PROTEIN DSBE"/>
    <property type="match status" value="1"/>
</dbReference>
<dbReference type="PANTHER" id="PTHR42852:SF13">
    <property type="entry name" value="PROTEIN DIPZ"/>
    <property type="match status" value="1"/>
</dbReference>
<dbReference type="GO" id="GO:0015036">
    <property type="term" value="F:disulfide oxidoreductase activity"/>
    <property type="evidence" value="ECO:0007669"/>
    <property type="project" value="UniProtKB-ARBA"/>
</dbReference>
<keyword evidence="6" id="KW-1185">Reference proteome</keyword>
<proteinExistence type="predicted"/>
<name>A0A840C8Q9_9HYPH</name>
<dbReference type="EMBL" id="JACIEN010000010">
    <property type="protein sequence ID" value="MBB4019978.1"/>
    <property type="molecule type" value="Genomic_DNA"/>
</dbReference>
<dbReference type="Pfam" id="PF08534">
    <property type="entry name" value="Redoxin"/>
    <property type="match status" value="1"/>
</dbReference>
<sequence length="216" mass="22643">MAETTPLIRRPLFVVAVLGAAVLGVGLALTTGRLVGGNDAAAAQCEMAQATLDRLRPLAKGEVAAVKVPSTPQALPALAFDGPDGKRLTLADFKGRTVLLNLWATWCAPCRQEMPALDALEADLGGADFEVVAVNIDTRDPEKPQAWLKDAGITRLAHYRDPEAKIFQELKSAGKAFGMPTTLVVGPEGCAVAELAGPAEWHSDDAVALIKAALGR</sequence>